<keyword evidence="5" id="KW-0131">Cell cycle</keyword>
<keyword evidence="2" id="KW-0132">Cell division</keyword>
<evidence type="ECO:0000256" key="2">
    <source>
        <dbReference type="ARBA" id="ARBA00022618"/>
    </source>
</evidence>
<gene>
    <name evidence="10" type="ORF">CTRG_04367</name>
</gene>
<keyword evidence="11" id="KW-1185">Reference proteome</keyword>
<dbReference type="GO" id="GO:0051301">
    <property type="term" value="P:cell division"/>
    <property type="evidence" value="ECO:0007669"/>
    <property type="project" value="UniProtKB-KW"/>
</dbReference>
<name>C5ME75_CANTT</name>
<dbReference type="InterPro" id="IPR024990">
    <property type="entry name" value="Apc1"/>
</dbReference>
<reference evidence="10 11" key="1">
    <citation type="journal article" date="2009" name="Nature">
        <title>Evolution of pathogenicity and sexual reproduction in eight Candida genomes.</title>
        <authorList>
            <person name="Butler G."/>
            <person name="Rasmussen M.D."/>
            <person name="Lin M.F."/>
            <person name="Santos M.A."/>
            <person name="Sakthikumar S."/>
            <person name="Munro C.A."/>
            <person name="Rheinbay E."/>
            <person name="Grabherr M."/>
            <person name="Forche A."/>
            <person name="Reedy J.L."/>
            <person name="Agrafioti I."/>
            <person name="Arnaud M.B."/>
            <person name="Bates S."/>
            <person name="Brown A.J."/>
            <person name="Brunke S."/>
            <person name="Costanzo M.C."/>
            <person name="Fitzpatrick D.A."/>
            <person name="de Groot P.W."/>
            <person name="Harris D."/>
            <person name="Hoyer L.L."/>
            <person name="Hube B."/>
            <person name="Klis F.M."/>
            <person name="Kodira C."/>
            <person name="Lennard N."/>
            <person name="Logue M.E."/>
            <person name="Martin R."/>
            <person name="Neiman A.M."/>
            <person name="Nikolaou E."/>
            <person name="Quail M.A."/>
            <person name="Quinn J."/>
            <person name="Santos M.C."/>
            <person name="Schmitzberger F.F."/>
            <person name="Sherlock G."/>
            <person name="Shah P."/>
            <person name="Silverstein K.A."/>
            <person name="Skrzypek M.S."/>
            <person name="Soll D."/>
            <person name="Staggs R."/>
            <person name="Stansfield I."/>
            <person name="Stumpf M.P."/>
            <person name="Sudbery P.E."/>
            <person name="Srikantha T."/>
            <person name="Zeng Q."/>
            <person name="Berman J."/>
            <person name="Berriman M."/>
            <person name="Heitman J."/>
            <person name="Gow N.A."/>
            <person name="Lorenz M.C."/>
            <person name="Birren B.W."/>
            <person name="Kellis M."/>
            <person name="Cuomo C.A."/>
        </authorList>
    </citation>
    <scope>NUCLEOTIDE SEQUENCE [LARGE SCALE GENOMIC DNA]</scope>
    <source>
        <strain evidence="11">ATCC MYA-3404 / T1</strain>
    </source>
</reference>
<dbReference type="GO" id="GO:0070979">
    <property type="term" value="P:protein K11-linked ubiquitination"/>
    <property type="evidence" value="ECO:0007669"/>
    <property type="project" value="TreeGrafter"/>
</dbReference>
<accession>C5ME75</accession>
<dbReference type="STRING" id="294747.C5ME75"/>
<evidence type="ECO:0000256" key="4">
    <source>
        <dbReference type="ARBA" id="ARBA00022776"/>
    </source>
</evidence>
<comment type="similarity">
    <text evidence="1">Belongs to the APC1 family.</text>
</comment>
<proteinExistence type="inferred from homology"/>
<protein>
    <submittedName>
        <fullName evidence="10">Uncharacterized protein</fullName>
    </submittedName>
</protein>
<dbReference type="InterPro" id="IPR048971">
    <property type="entry name" value="Apc1_3rd"/>
</dbReference>
<organism evidence="10 11">
    <name type="scientific">Candida tropicalis (strain ATCC MYA-3404 / T1)</name>
    <name type="common">Yeast</name>
    <dbReference type="NCBI Taxonomy" id="294747"/>
    <lineage>
        <taxon>Eukaryota</taxon>
        <taxon>Fungi</taxon>
        <taxon>Dikarya</taxon>
        <taxon>Ascomycota</taxon>
        <taxon>Saccharomycotina</taxon>
        <taxon>Pichiomycetes</taxon>
        <taxon>Debaryomycetaceae</taxon>
        <taxon>Candida/Lodderomyces clade</taxon>
        <taxon>Candida</taxon>
    </lineage>
</organism>
<evidence type="ECO:0000313" key="11">
    <source>
        <dbReference type="Proteomes" id="UP000002037"/>
    </source>
</evidence>
<dbReference type="InterPro" id="IPR046794">
    <property type="entry name" value="Apc1_MidN"/>
</dbReference>
<dbReference type="GeneID" id="8296788"/>
<feature type="domain" description="Anaphase-promoting complex subunit 1 middle" evidence="8">
    <location>
        <begin position="648"/>
        <end position="703"/>
    </location>
</feature>
<dbReference type="eggNOG" id="KOG1858">
    <property type="taxonomic scope" value="Eukaryota"/>
</dbReference>
<dbReference type="Proteomes" id="UP000002037">
    <property type="component" value="Unassembled WGS sequence"/>
</dbReference>
<dbReference type="RefSeq" id="XP_002550070.1">
    <property type="nucleotide sequence ID" value="XM_002550024.1"/>
</dbReference>
<dbReference type="HOGENOM" id="CLU_000746_0_0_1"/>
<dbReference type="Pfam" id="PF12859">
    <property type="entry name" value="ANAPC1"/>
    <property type="match status" value="1"/>
</dbReference>
<evidence type="ECO:0000256" key="5">
    <source>
        <dbReference type="ARBA" id="ARBA00023306"/>
    </source>
</evidence>
<dbReference type="KEGG" id="ctp:CTRG_04367"/>
<dbReference type="OrthoDB" id="26401at2759"/>
<evidence type="ECO:0000256" key="3">
    <source>
        <dbReference type="ARBA" id="ARBA00022737"/>
    </source>
</evidence>
<keyword evidence="4" id="KW-0498">Mitosis</keyword>
<dbReference type="GO" id="GO:0060090">
    <property type="term" value="F:molecular adaptor activity"/>
    <property type="evidence" value="ECO:0007669"/>
    <property type="project" value="TreeGrafter"/>
</dbReference>
<evidence type="ECO:0000259" key="8">
    <source>
        <dbReference type="Pfam" id="PF20518"/>
    </source>
</evidence>
<evidence type="ECO:0000313" key="10">
    <source>
        <dbReference type="EMBL" id="EER31585.1"/>
    </source>
</evidence>
<dbReference type="GO" id="GO:0031145">
    <property type="term" value="P:anaphase-promoting complex-dependent catabolic process"/>
    <property type="evidence" value="ECO:0007669"/>
    <property type="project" value="TreeGrafter"/>
</dbReference>
<keyword evidence="3" id="KW-0677">Repeat</keyword>
<dbReference type="InterPro" id="IPR049255">
    <property type="entry name" value="Apc1_N"/>
</dbReference>
<sequence>MSSEIINGALSFPMIDLQEEISYPTPFNEPYELILFPKNKQLMIAAKKVAIINGSLISKILTYDEIIINATYTNFVSKAEITEVLAVCLKKSIHIYYPDGRIYCVNLPFTLKNALPFETGMVLQRDQNESFIPHNGATYSNTSHLNSATMLTLVDPIDDFRIISTTSTSVISQNEELITFPRRDINKMGSLAVTFNSHDGSINVYYVKSPSRNVQFGQNSSSKLQKRRYGSITTPNPSRILDDDGSFEPMHSMSLNMEKKRTSTLLSDVSSMGRMGSDFHNLTQDFTGFKKDMILSKIETFGNRLTKDSLRIFNIWFDDQEGIVVFNKLKKQCNVLIYKNASTGKHSFVYKTSCLDCVPLNSTKFEGNLILLKQNQRLTIVNPFIDMRSTTRISESKPQVQSLISACDCKVVLKFSDNSTAVTELVLEPSTQLVQSCLKCFQYLSGSTINQIMWMLWRSAYVEDNYCDEWEAFVIALLSLIFPFTEGVQCVGNQITRLLPAAKRLHESSQVNYNFLDLIPYITLSLHLLREETRLDSTMGISLGKLNYLLCQLTTWMGWPESWVRYYGVKSDAIDQNIWFLSALILQSPPNLLHSLASLFTNNIVPYLSFSQLVEETDTVDALVTPRTYCILKLFEVLVSSQYGPSAIVELMSELGVTKTILETYPLGIAIPLKEALSVCQEHPNFDWTPQGLDLVGRQDLNKFITGSSSIIDYSTEENKTSGSIGSLISEVLDENEPLSHLDSQSEMERLSITKLIFDSDRRYFEITTLLHQTKVQSAYLKANENISEYELVLLQRELAVVVALRTLTIPLGRAALVYASKKPLLTEKFPIPKFNLNTLIHPTMTNIVYSDERVPKNFSEWGYFHNGVSSGLSIGPDAKGITGSWIIFNKPPELNSQHAGFLLGLGLNGHLKKLEEWHIYNYLGPKHPLTSVGLLIGMAASLRGTMDNKLTKVLSVHAVALLPQGANDLNVPTMVQTAGLIGIGLLYLETQHRRMSEVLLSQITASVFQNDTEIVHEGYRLAAGIALGFVNLGKGDDLRGLNDTHVIDKLMTLAISMKDFQPVQELGKSCCGAIMALAFIYLKTENTNVANKLKLPDTDQLLDYIRPDLLFLRSLARNLIMWNEIDCTISWVESQMPAAVFQKYVRSETREFDQLDGDQLTYFNILGGACLSMALKFASSHNLMARDTILHYLDKIMELSTKSAVNYDQKIAYNGCISLQNILAVCAAVIMTASGDLQVFRRLRVLHNDTNKKMGFGGYMAVNTALGFLFLGGGQYAFDNSPFAIASLATALYPIYPTENSEYEIHLQALRHFWTLALEPRCLVVRDVKTSKPCKIPIHITMKDGSTKESLSPCLLPNIDSIATIETKSADFFKVVLNFQSNSEFLEKFKQSLTLYVDKRKNYQILKPNVASILQNSHKLSEPNQLDSLVLANSEVMTRLGENAQKIWNFENNTQASTDLFSSSTSSGVSIFNIIDNQLELIDDVLCPQSIEKIWNLKLLFDYASNTVRNDDLHYVSVEFIENLKQKLWKNI</sequence>
<dbReference type="GO" id="GO:0007091">
    <property type="term" value="P:metaphase/anaphase transition of mitotic cell cycle"/>
    <property type="evidence" value="ECO:0007669"/>
    <property type="project" value="TreeGrafter"/>
</dbReference>
<feature type="region of interest" description="Disordered" evidence="6">
    <location>
        <begin position="225"/>
        <end position="245"/>
    </location>
</feature>
<dbReference type="InterPro" id="IPR011989">
    <property type="entry name" value="ARM-like"/>
</dbReference>
<dbReference type="GO" id="GO:0005680">
    <property type="term" value="C:anaphase-promoting complex"/>
    <property type="evidence" value="ECO:0007669"/>
    <property type="project" value="InterPro"/>
</dbReference>
<evidence type="ECO:0000256" key="1">
    <source>
        <dbReference type="ARBA" id="ARBA00010547"/>
    </source>
</evidence>
<dbReference type="PANTHER" id="PTHR12827">
    <property type="entry name" value="MEIOTIC CHECKPOINT REGULATOR TSG24 FAMILY MEMBER"/>
    <property type="match status" value="1"/>
</dbReference>
<dbReference type="Pfam" id="PF21282">
    <property type="entry name" value="APC1_3rd"/>
    <property type="match status" value="1"/>
</dbReference>
<feature type="domain" description="Anaphase-promoting complex subunit 1 N-terminal" evidence="7">
    <location>
        <begin position="81"/>
        <end position="130"/>
    </location>
</feature>
<dbReference type="VEuPathDB" id="FungiDB:CTRG_04367"/>
<dbReference type="EMBL" id="GG692400">
    <property type="protein sequence ID" value="EER31585.1"/>
    <property type="molecule type" value="Genomic_DNA"/>
</dbReference>
<dbReference type="PANTHER" id="PTHR12827:SF3">
    <property type="entry name" value="ANAPHASE-PROMOTING COMPLEX SUBUNIT 1"/>
    <property type="match status" value="1"/>
</dbReference>
<evidence type="ECO:0000256" key="6">
    <source>
        <dbReference type="SAM" id="MobiDB-lite"/>
    </source>
</evidence>
<feature type="domain" description="Anaphase-promoting complex subunit 1 beta-sandwich" evidence="9">
    <location>
        <begin position="1322"/>
        <end position="1400"/>
    </location>
</feature>
<dbReference type="Pfam" id="PF20518">
    <property type="entry name" value="Apc1_MidN"/>
    <property type="match status" value="1"/>
</dbReference>
<dbReference type="FunFam" id="1.25.10.10:FF:000435">
    <property type="entry name" value="Ubiquitin ligase subunit"/>
    <property type="match status" value="1"/>
</dbReference>
<evidence type="ECO:0000259" key="7">
    <source>
        <dbReference type="Pfam" id="PF12859"/>
    </source>
</evidence>
<evidence type="ECO:0000259" key="9">
    <source>
        <dbReference type="Pfam" id="PF21282"/>
    </source>
</evidence>
<dbReference type="Gene3D" id="1.25.10.10">
    <property type="entry name" value="Leucine-rich Repeat Variant"/>
    <property type="match status" value="1"/>
</dbReference>